<evidence type="ECO:0000256" key="1">
    <source>
        <dbReference type="SAM" id="SignalP"/>
    </source>
</evidence>
<dbReference type="GeneID" id="80802368"/>
<feature type="chain" id="PRO_5013083235" evidence="1">
    <location>
        <begin position="28"/>
        <end position="245"/>
    </location>
</feature>
<dbReference type="InterPro" id="IPR007497">
    <property type="entry name" value="SIMPL/DUF541"/>
</dbReference>
<reference evidence="3" key="1">
    <citation type="submission" date="2017-09" db="EMBL/GenBank/DDBJ databases">
        <title>FDA dAtabase for Regulatory Grade micrObial Sequences (FDA-ARGOS): Supporting development and validation of Infectious Disease Dx tests.</title>
        <authorList>
            <person name="Minogue T."/>
            <person name="Wolcott M."/>
            <person name="Wasieloski L."/>
            <person name="Aguilar W."/>
            <person name="Moore D."/>
            <person name="Tallon L."/>
            <person name="Sadzewicz L."/>
            <person name="Ott S."/>
            <person name="Zhao X."/>
            <person name="Nagaraj S."/>
            <person name="Vavikolanu K."/>
            <person name="Aluvathingal J."/>
            <person name="Nadendla S."/>
            <person name="Sichtig H."/>
        </authorList>
    </citation>
    <scope>NUCLEOTIDE SEQUENCE [LARGE SCALE GENOMIC DNA]</scope>
    <source>
        <strain evidence="3">FDAARGOS_394</strain>
    </source>
</reference>
<dbReference type="Gene3D" id="3.30.70.2970">
    <property type="entry name" value="Protein of unknown function (DUF541), domain 2"/>
    <property type="match status" value="1"/>
</dbReference>
<feature type="signal peptide" evidence="1">
    <location>
        <begin position="1"/>
        <end position="27"/>
    </location>
</feature>
<dbReference type="InterPro" id="IPR052022">
    <property type="entry name" value="26kDa_periplasmic_antigen"/>
</dbReference>
<dbReference type="GO" id="GO:0006974">
    <property type="term" value="P:DNA damage response"/>
    <property type="evidence" value="ECO:0007669"/>
    <property type="project" value="TreeGrafter"/>
</dbReference>
<dbReference type="Gene3D" id="3.30.110.170">
    <property type="entry name" value="Protein of unknown function (DUF541), domain 1"/>
    <property type="match status" value="1"/>
</dbReference>
<evidence type="ECO:0000313" key="2">
    <source>
        <dbReference type="EMBL" id="PEH90106.1"/>
    </source>
</evidence>
<protein>
    <submittedName>
        <fullName evidence="2">DUF541 domain-containing protein</fullName>
    </submittedName>
</protein>
<dbReference type="PANTHER" id="PTHR34387">
    <property type="entry name" value="SLR1258 PROTEIN"/>
    <property type="match status" value="1"/>
</dbReference>
<name>A0A2A7UY40_COMTR</name>
<evidence type="ECO:0000313" key="3">
    <source>
        <dbReference type="Proteomes" id="UP000220246"/>
    </source>
</evidence>
<dbReference type="PANTHER" id="PTHR34387:SF1">
    <property type="entry name" value="PERIPLASMIC IMMUNOGENIC PROTEIN"/>
    <property type="match status" value="1"/>
</dbReference>
<proteinExistence type="predicted"/>
<dbReference type="AlphaFoldDB" id="A0A2A7UY40"/>
<dbReference type="RefSeq" id="WP_066533701.1">
    <property type="nucleotide sequence ID" value="NZ_PDEA01000001.1"/>
</dbReference>
<comment type="caution">
    <text evidence="2">The sequence shown here is derived from an EMBL/GenBank/DDBJ whole genome shotgun (WGS) entry which is preliminary data.</text>
</comment>
<dbReference type="STRING" id="1219032.GCA_001515545_00808"/>
<organism evidence="2 3">
    <name type="scientific">Comamonas terrigena</name>
    <dbReference type="NCBI Taxonomy" id="32013"/>
    <lineage>
        <taxon>Bacteria</taxon>
        <taxon>Pseudomonadati</taxon>
        <taxon>Pseudomonadota</taxon>
        <taxon>Betaproteobacteria</taxon>
        <taxon>Burkholderiales</taxon>
        <taxon>Comamonadaceae</taxon>
        <taxon>Comamonas</taxon>
    </lineage>
</organism>
<sequence>MPFIPRHTQALAAAAIVWGAAATAAQAQTAVMAPPQNVVQLTAAGSVEVAQDLLVLTLSATEEGSNAAAVQKRLQQVVGAALATVRPQAQPGGMEVRTSGFNVFPRTTSKDGKIAGWQGRAQLVLQGKDFDRITSTAAKVQGMQVGQVAFGLSKEGRAKVEGEAQQQAIDQFKAKAASLAKAFGFTGYTLREVSVNSNEVGMRPYMAGAMMKSSMAADGAESAPLAVEAGKTQVEVQVSGAVQLQ</sequence>
<gene>
    <name evidence="2" type="ORF">CRM82_17250</name>
</gene>
<keyword evidence="3" id="KW-1185">Reference proteome</keyword>
<dbReference type="Proteomes" id="UP000220246">
    <property type="component" value="Unassembled WGS sequence"/>
</dbReference>
<keyword evidence="1" id="KW-0732">Signal</keyword>
<dbReference type="Pfam" id="PF04402">
    <property type="entry name" value="SIMPL"/>
    <property type="match status" value="1"/>
</dbReference>
<dbReference type="EMBL" id="PDEA01000001">
    <property type="protein sequence ID" value="PEH90106.1"/>
    <property type="molecule type" value="Genomic_DNA"/>
</dbReference>
<accession>A0A2A7UY40</accession>
<dbReference type="OrthoDB" id="7062395at2"/>